<evidence type="ECO:0000259" key="9">
    <source>
        <dbReference type="Pfam" id="PF04981"/>
    </source>
</evidence>
<dbReference type="InterPro" id="IPR048898">
    <property type="entry name" value="OB_NMD3"/>
</dbReference>
<comment type="caution">
    <text evidence="11">The sequence shown here is derived from an EMBL/GenBank/DDBJ whole genome shotgun (WGS) entry which is preliminary data.</text>
</comment>
<evidence type="ECO:0000313" key="12">
    <source>
        <dbReference type="Proteomes" id="UP001054902"/>
    </source>
</evidence>
<proteinExistence type="inferred from homology"/>
<feature type="region of interest" description="Disordered" evidence="8">
    <location>
        <begin position="453"/>
        <end position="562"/>
    </location>
</feature>
<evidence type="ECO:0000256" key="8">
    <source>
        <dbReference type="SAM" id="MobiDB-lite"/>
    </source>
</evidence>
<keyword evidence="12" id="KW-1185">Reference proteome</keyword>
<dbReference type="Proteomes" id="UP001054902">
    <property type="component" value="Unassembled WGS sequence"/>
</dbReference>
<dbReference type="InterPro" id="IPR039768">
    <property type="entry name" value="Nmd3"/>
</dbReference>
<evidence type="ECO:0000256" key="2">
    <source>
        <dbReference type="ARBA" id="ARBA00017035"/>
    </source>
</evidence>
<comment type="subcellular location">
    <subcellularLocation>
        <location evidence="7">Cytoplasm</location>
    </subcellularLocation>
    <subcellularLocation>
        <location evidence="7">Nucleus</location>
    </subcellularLocation>
</comment>
<reference evidence="11 12" key="1">
    <citation type="journal article" date="2021" name="Sci. Rep.">
        <title>The genome of the diatom Chaetoceros tenuissimus carries an ancient integrated fragment of an extant virus.</title>
        <authorList>
            <person name="Hongo Y."/>
            <person name="Kimura K."/>
            <person name="Takaki Y."/>
            <person name="Yoshida Y."/>
            <person name="Baba S."/>
            <person name="Kobayashi G."/>
            <person name="Nagasaki K."/>
            <person name="Hano T."/>
            <person name="Tomaru Y."/>
        </authorList>
    </citation>
    <scope>NUCLEOTIDE SEQUENCE [LARGE SCALE GENOMIC DNA]</scope>
    <source>
        <strain evidence="11 12">NIES-3715</strain>
    </source>
</reference>
<dbReference type="GO" id="GO:0005634">
    <property type="term" value="C:nucleus"/>
    <property type="evidence" value="ECO:0007669"/>
    <property type="project" value="UniProtKB-SubCell"/>
</dbReference>
<dbReference type="GO" id="GO:0015031">
    <property type="term" value="P:protein transport"/>
    <property type="evidence" value="ECO:0007669"/>
    <property type="project" value="UniProtKB-KW"/>
</dbReference>
<name>A0AAD3CH49_9STRA</name>
<keyword evidence="3 7" id="KW-0813">Transport</keyword>
<keyword evidence="5 7" id="KW-0653">Protein transport</keyword>
<dbReference type="Pfam" id="PF04981">
    <property type="entry name" value="NMD3"/>
    <property type="match status" value="1"/>
</dbReference>
<comment type="function">
    <text evidence="7">Acts as an adapter for the XPO1/CRM1-mediated export of the 60S ribosomal subunit.</text>
</comment>
<comment type="similarity">
    <text evidence="1 7">Belongs to the NMD3 family.</text>
</comment>
<gene>
    <name evidence="11" type="ORF">CTEN210_02023</name>
</gene>
<evidence type="ECO:0000313" key="11">
    <source>
        <dbReference type="EMBL" id="GFH45549.1"/>
    </source>
</evidence>
<protein>
    <recommendedName>
        <fullName evidence="2 7">60S ribosomal export protein NMD3</fullName>
    </recommendedName>
</protein>
<dbReference type="AlphaFoldDB" id="A0AAD3CH49"/>
<evidence type="ECO:0000256" key="5">
    <source>
        <dbReference type="ARBA" id="ARBA00022927"/>
    </source>
</evidence>
<dbReference type="PANTHER" id="PTHR12746:SF2">
    <property type="entry name" value="60S RIBOSOMAL EXPORT PROTEIN NMD3"/>
    <property type="match status" value="1"/>
</dbReference>
<feature type="compositionally biased region" description="Acidic residues" evidence="8">
    <location>
        <begin position="503"/>
        <end position="512"/>
    </location>
</feature>
<sequence length="562" mass="64006">MNSSTGQPRTIIQIPCCLCGTLINPNPANQCGSCLAQLVDLKSIMQKGPGGGDLVIHQCRQCRRYSHTDNYYVYHDPESPSLLALCLKNIPSLTSTHTHRSNNLAGLTLLDSMWIWTEPHSMRLKVRLTVRADVGESGRAVTVQQRLPVEFHVQWKMCPDCNREYTNRTWHALVQLRQKRQDESKKALVLVEMALAKNSEIRKHVLNVDTSRNGFDFYFMENMHAHAFSSYLSTVYPMKIKYSQKLVSEDRRNNTANIKTTTTCDMVSLNRHDLIVCDKRAAKEGCSAGSLNGRMCLVNKVSRTLQLVDAAPSRTSIDKCFGDLYPERYWKGGEKFYRIIFSEKRLIRFIVMDIELCDEDHDYKSGPPSDLAKKYSLADVIVCRESDFGVSDETFHCTTHLGNILDIGDTVEGYDLVSSVLTGGDEWSMNNSFNSSFIMPDVVLVKKAKPRKEDDLYEEKGTSEPKTKSKSSASKRREKRKQRQERKMKELSESLGRMGFGGEDNDDDDANWDAERKAFEKELEDDIELASEFQSIVERQEKFESTTEDESVPNKNNDTKDT</sequence>
<evidence type="ECO:0000256" key="1">
    <source>
        <dbReference type="ARBA" id="ARBA00009794"/>
    </source>
</evidence>
<evidence type="ECO:0000256" key="7">
    <source>
        <dbReference type="RuleBase" id="RU364108"/>
    </source>
</evidence>
<feature type="domain" description="60S ribosomal export protein NMD3 OB-fold" evidence="10">
    <location>
        <begin position="346"/>
        <end position="447"/>
    </location>
</feature>
<dbReference type="GO" id="GO:0043023">
    <property type="term" value="F:ribosomal large subunit binding"/>
    <property type="evidence" value="ECO:0007669"/>
    <property type="project" value="InterPro"/>
</dbReference>
<dbReference type="GO" id="GO:0000055">
    <property type="term" value="P:ribosomal large subunit export from nucleus"/>
    <property type="evidence" value="ECO:0007669"/>
    <property type="project" value="TreeGrafter"/>
</dbReference>
<dbReference type="GO" id="GO:0005737">
    <property type="term" value="C:cytoplasm"/>
    <property type="evidence" value="ECO:0007669"/>
    <property type="project" value="UniProtKB-SubCell"/>
</dbReference>
<dbReference type="Pfam" id="PF21192">
    <property type="entry name" value="OB_NMD3"/>
    <property type="match status" value="1"/>
</dbReference>
<dbReference type="PANTHER" id="PTHR12746">
    <property type="entry name" value="NONSENSE-MEDIATED MRNA DECAY PROTEIN 3"/>
    <property type="match status" value="1"/>
</dbReference>
<evidence type="ECO:0000259" key="10">
    <source>
        <dbReference type="Pfam" id="PF21192"/>
    </source>
</evidence>
<dbReference type="EMBL" id="BLLK01000020">
    <property type="protein sequence ID" value="GFH45549.1"/>
    <property type="molecule type" value="Genomic_DNA"/>
</dbReference>
<evidence type="ECO:0000256" key="6">
    <source>
        <dbReference type="ARBA" id="ARBA00023242"/>
    </source>
</evidence>
<evidence type="ECO:0000256" key="3">
    <source>
        <dbReference type="ARBA" id="ARBA00022448"/>
    </source>
</evidence>
<accession>A0AAD3CH49</accession>
<evidence type="ECO:0000256" key="4">
    <source>
        <dbReference type="ARBA" id="ARBA00022490"/>
    </source>
</evidence>
<feature type="compositionally biased region" description="Basic and acidic residues" evidence="8">
    <location>
        <begin position="453"/>
        <end position="467"/>
    </location>
</feature>
<feature type="domain" description="Nmd3 N-terminal" evidence="9">
    <location>
        <begin position="16"/>
        <end position="263"/>
    </location>
</feature>
<organism evidence="11 12">
    <name type="scientific">Chaetoceros tenuissimus</name>
    <dbReference type="NCBI Taxonomy" id="426638"/>
    <lineage>
        <taxon>Eukaryota</taxon>
        <taxon>Sar</taxon>
        <taxon>Stramenopiles</taxon>
        <taxon>Ochrophyta</taxon>
        <taxon>Bacillariophyta</taxon>
        <taxon>Coscinodiscophyceae</taxon>
        <taxon>Chaetocerotophycidae</taxon>
        <taxon>Chaetocerotales</taxon>
        <taxon>Chaetocerotaceae</taxon>
        <taxon>Chaetoceros</taxon>
    </lineage>
</organism>
<keyword evidence="4 7" id="KW-0963">Cytoplasm</keyword>
<feature type="compositionally biased region" description="Basic residues" evidence="8">
    <location>
        <begin position="473"/>
        <end position="484"/>
    </location>
</feature>
<keyword evidence="6 7" id="KW-0539">Nucleus</keyword>
<dbReference type="InterPro" id="IPR007064">
    <property type="entry name" value="Nmd3_N"/>
</dbReference>